<evidence type="ECO:0000313" key="2">
    <source>
        <dbReference type="EMBL" id="GJU09729.1"/>
    </source>
</evidence>
<organism evidence="2 3">
    <name type="scientific">Tanacetum coccineum</name>
    <dbReference type="NCBI Taxonomy" id="301880"/>
    <lineage>
        <taxon>Eukaryota</taxon>
        <taxon>Viridiplantae</taxon>
        <taxon>Streptophyta</taxon>
        <taxon>Embryophyta</taxon>
        <taxon>Tracheophyta</taxon>
        <taxon>Spermatophyta</taxon>
        <taxon>Magnoliopsida</taxon>
        <taxon>eudicotyledons</taxon>
        <taxon>Gunneridae</taxon>
        <taxon>Pentapetalae</taxon>
        <taxon>asterids</taxon>
        <taxon>campanulids</taxon>
        <taxon>Asterales</taxon>
        <taxon>Asteraceae</taxon>
        <taxon>Asteroideae</taxon>
        <taxon>Anthemideae</taxon>
        <taxon>Anthemidinae</taxon>
        <taxon>Tanacetum</taxon>
    </lineage>
</organism>
<dbReference type="Pfam" id="PF24626">
    <property type="entry name" value="SH3_Tf2-1"/>
    <property type="match status" value="1"/>
</dbReference>
<protein>
    <recommendedName>
        <fullName evidence="1">Tf2-1-like SH3-like domain-containing protein</fullName>
    </recommendedName>
</protein>
<keyword evidence="3" id="KW-1185">Reference proteome</keyword>
<evidence type="ECO:0000313" key="3">
    <source>
        <dbReference type="Proteomes" id="UP001151760"/>
    </source>
</evidence>
<reference evidence="2" key="1">
    <citation type="journal article" date="2022" name="Int. J. Mol. Sci.">
        <title>Draft Genome of Tanacetum Coccineum: Genomic Comparison of Closely Related Tanacetum-Family Plants.</title>
        <authorList>
            <person name="Yamashiro T."/>
            <person name="Shiraishi A."/>
            <person name="Nakayama K."/>
            <person name="Satake H."/>
        </authorList>
    </citation>
    <scope>NUCLEOTIDE SEQUENCE</scope>
</reference>
<dbReference type="InterPro" id="IPR056924">
    <property type="entry name" value="SH3_Tf2-1"/>
</dbReference>
<comment type="caution">
    <text evidence="2">The sequence shown here is derived from an EMBL/GenBank/DDBJ whole genome shotgun (WGS) entry which is preliminary data.</text>
</comment>
<dbReference type="PANTHER" id="PTHR46148:SF59">
    <property type="entry name" value="NUCLEOTIDYLTRANSFERASE, RIBONUCLEASE H"/>
    <property type="match status" value="1"/>
</dbReference>
<reference evidence="2" key="2">
    <citation type="submission" date="2022-01" db="EMBL/GenBank/DDBJ databases">
        <authorList>
            <person name="Yamashiro T."/>
            <person name="Shiraishi A."/>
            <person name="Satake H."/>
            <person name="Nakayama K."/>
        </authorList>
    </citation>
    <scope>NUCLEOTIDE SEQUENCE</scope>
</reference>
<sequence>MRCAPFEALYGRKCRSPIMWAEVGEGQLIGPELVQETTEKIPQIKDRLKATRDRQKSYADKRRKPLEFRVGEYVLLKVSPWKGVARFGKKGKLAPWFVGPFEITERIGPVAYRLRLPEELNGVHDTFHRGFFLEMEKGFLNSGSKKKAGEETSDSGVHDLASQIRKIDGKLLGDRVNVADGTNDVAMSKPHNLKGEPLKPILKNAKVTFDVDCSIAMNSGPNVKSNTNVNLVQQESNTLEYVAATSNNTPKHRSIADLFKVKNKKIVKISHITTFEEINGADVAIPKANVDEVRVHFSNTLYGYFIGKRIPFLIVEKYVLNTRAKYDVERVIM</sequence>
<feature type="domain" description="Tf2-1-like SH3-like" evidence="1">
    <location>
        <begin position="71"/>
        <end position="128"/>
    </location>
</feature>
<evidence type="ECO:0000259" key="1">
    <source>
        <dbReference type="Pfam" id="PF24626"/>
    </source>
</evidence>
<dbReference type="PANTHER" id="PTHR46148">
    <property type="entry name" value="CHROMO DOMAIN-CONTAINING PROTEIN"/>
    <property type="match status" value="1"/>
</dbReference>
<accession>A0ABQ5JB32</accession>
<dbReference type="Proteomes" id="UP001151760">
    <property type="component" value="Unassembled WGS sequence"/>
</dbReference>
<name>A0ABQ5JB32_9ASTR</name>
<dbReference type="EMBL" id="BQNB010021754">
    <property type="protein sequence ID" value="GJU09729.1"/>
    <property type="molecule type" value="Genomic_DNA"/>
</dbReference>
<gene>
    <name evidence="2" type="ORF">Tco_1132125</name>
</gene>
<proteinExistence type="predicted"/>